<dbReference type="RefSeq" id="WP_066773252.1">
    <property type="nucleotide sequence ID" value="NZ_BMIP01000001.1"/>
</dbReference>
<keyword evidence="3" id="KW-1185">Reference proteome</keyword>
<name>A0A917DRH0_9SPHN</name>
<accession>A0A917DRH0</accession>
<dbReference type="AlphaFoldDB" id="A0A917DRH0"/>
<reference evidence="2" key="2">
    <citation type="submission" date="2020-09" db="EMBL/GenBank/DDBJ databases">
        <authorList>
            <person name="Sun Q."/>
            <person name="Zhou Y."/>
        </authorList>
    </citation>
    <scope>NUCLEOTIDE SEQUENCE</scope>
    <source>
        <strain evidence="2">CGMCC 1.15360</strain>
    </source>
</reference>
<keyword evidence="1" id="KW-0472">Membrane</keyword>
<evidence type="ECO:0000313" key="2">
    <source>
        <dbReference type="EMBL" id="GGD59682.1"/>
    </source>
</evidence>
<feature type="transmembrane region" description="Helical" evidence="1">
    <location>
        <begin position="78"/>
        <end position="101"/>
    </location>
</feature>
<evidence type="ECO:0000313" key="3">
    <source>
        <dbReference type="Proteomes" id="UP000612349"/>
    </source>
</evidence>
<dbReference type="Proteomes" id="UP000612349">
    <property type="component" value="Unassembled WGS sequence"/>
</dbReference>
<dbReference type="OrthoDB" id="6660115at2"/>
<keyword evidence="1" id="KW-1133">Transmembrane helix</keyword>
<keyword evidence="1" id="KW-0812">Transmembrane</keyword>
<dbReference type="EMBL" id="BMIP01000001">
    <property type="protein sequence ID" value="GGD59682.1"/>
    <property type="molecule type" value="Genomic_DNA"/>
</dbReference>
<feature type="transmembrane region" description="Helical" evidence="1">
    <location>
        <begin position="50"/>
        <end position="72"/>
    </location>
</feature>
<gene>
    <name evidence="2" type="ORF">GCM10010990_06350</name>
</gene>
<feature type="transmembrane region" description="Helical" evidence="1">
    <location>
        <begin position="25"/>
        <end position="43"/>
    </location>
</feature>
<evidence type="ECO:0000256" key="1">
    <source>
        <dbReference type="SAM" id="Phobius"/>
    </source>
</evidence>
<reference evidence="2" key="1">
    <citation type="journal article" date="2014" name="Int. J. Syst. Evol. Microbiol.">
        <title>Complete genome sequence of Corynebacterium casei LMG S-19264T (=DSM 44701T), isolated from a smear-ripened cheese.</title>
        <authorList>
            <consortium name="US DOE Joint Genome Institute (JGI-PGF)"/>
            <person name="Walter F."/>
            <person name="Albersmeier A."/>
            <person name="Kalinowski J."/>
            <person name="Ruckert C."/>
        </authorList>
    </citation>
    <scope>NUCLEOTIDE SEQUENCE</scope>
    <source>
        <strain evidence="2">CGMCC 1.15360</strain>
    </source>
</reference>
<comment type="caution">
    <text evidence="2">The sequence shown here is derived from an EMBL/GenBank/DDBJ whole genome shotgun (WGS) entry which is preliminary data.</text>
</comment>
<proteinExistence type="predicted"/>
<organism evidence="2 3">
    <name type="scientific">Croceicoccus mobilis</name>
    <dbReference type="NCBI Taxonomy" id="1703339"/>
    <lineage>
        <taxon>Bacteria</taxon>
        <taxon>Pseudomonadati</taxon>
        <taxon>Pseudomonadota</taxon>
        <taxon>Alphaproteobacteria</taxon>
        <taxon>Sphingomonadales</taxon>
        <taxon>Erythrobacteraceae</taxon>
        <taxon>Croceicoccus</taxon>
    </lineage>
</organism>
<protein>
    <submittedName>
        <fullName evidence="2">Uncharacterized protein</fullName>
    </submittedName>
</protein>
<sequence>MIETAVAFWENLKQEYIPPGEDLRALIHIHVGLALWLLATLLFRRGPASVLPLAIVWAATLLTEAADLYHFWPIQYDWVWYDTAGDLFNTLFWPTMLWLYFSFRKARRDRENDHASAGSES</sequence>